<evidence type="ECO:0000313" key="4">
    <source>
        <dbReference type="RefSeq" id="XP_005095667.1"/>
    </source>
</evidence>
<keyword evidence="3" id="KW-1185">Reference proteome</keyword>
<feature type="compositionally biased region" description="Polar residues" evidence="1">
    <location>
        <begin position="436"/>
        <end position="453"/>
    </location>
</feature>
<feature type="compositionally biased region" description="Low complexity" evidence="1">
    <location>
        <begin position="323"/>
        <end position="334"/>
    </location>
</feature>
<evidence type="ECO:0000256" key="1">
    <source>
        <dbReference type="SAM" id="MobiDB-lite"/>
    </source>
</evidence>
<feature type="region of interest" description="Disordered" evidence="1">
    <location>
        <begin position="1"/>
        <end position="37"/>
    </location>
</feature>
<reference evidence="4" key="1">
    <citation type="submission" date="2025-08" db="UniProtKB">
        <authorList>
            <consortium name="RefSeq"/>
        </authorList>
    </citation>
    <scope>IDENTIFICATION</scope>
</reference>
<sequence length="678" mass="74512">MDSGKGQGAYGTAGYPGRRTREERRSLSESLADGTSKFFSSMVAKKNGLFSDISSKIENTFAPKTDTISNSTGSDGSTSPPMTPPAPNTPPPRPPPPKRLPSMGSSREKENNVMKRMASMPTYTRSDSRPEYGVDTSVSGPTSQRSNHRRESAGNNGREERFSMNGMNISFDEPIYNQREPETMKNSSITATAPHAKASEPVESGNQQRIRHVSGSSSSSGSTRIPSQPKPAPRTQKQDTKHQATPASSASKASKSAGLPGEDYGQGYGPTSSSSDEWGERKKRPGDANATAAATRKSDARRSSRDSSRGSVSSGRDEKAYPSSDSGASANESGDGSGSGGGGGSVGTRKKAPKFTTTKRRSSTVDEMLFDDYVEPEVDSVIPVEAPPENLMSFEPDLTETTQSPNGSSDDGASNGPLRAETSVDSSDAEYGGTTMHRSASVGSDKSWSSNYSLDSQPDDVTLECMEFMKSFVDKVFRTNEEISQTEKAKFGELCQHFPGRLWFSRYVNSQRVHNKRVVEPIFFRLMQYFAVCLFECNEAEDFSPAKTLMNMCFTFYHEDPGPQGGDQKVFLYTYMRDQPIWQSLRFWNAAFFDAVQCERSRRPMPTNSDGRETVTDDRQFQENITFGQLGTFACNMRSFGLNKDLCLEFLRKQSTIANLRKDQVKLLRDNIEKVKEP</sequence>
<feature type="domain" description="SBF1/SBF2" evidence="2">
    <location>
        <begin position="469"/>
        <end position="610"/>
    </location>
</feature>
<feature type="compositionally biased region" description="Polar residues" evidence="1">
    <location>
        <begin position="136"/>
        <end position="145"/>
    </location>
</feature>
<protein>
    <submittedName>
        <fullName evidence="4">Uncharacterized protein LOC101855939</fullName>
    </submittedName>
</protein>
<feature type="compositionally biased region" description="Pro residues" evidence="1">
    <location>
        <begin position="81"/>
        <end position="99"/>
    </location>
</feature>
<dbReference type="GeneID" id="101855939"/>
<feature type="compositionally biased region" description="Basic and acidic residues" evidence="1">
    <location>
        <begin position="149"/>
        <end position="162"/>
    </location>
</feature>
<evidence type="ECO:0000313" key="3">
    <source>
        <dbReference type="Proteomes" id="UP000694888"/>
    </source>
</evidence>
<feature type="region of interest" description="Disordered" evidence="1">
    <location>
        <begin position="60"/>
        <end position="368"/>
    </location>
</feature>
<dbReference type="PANTHER" id="PTHR13663">
    <property type="entry name" value="SIMILAR TO RIKEN CDNA 6430548M08"/>
    <property type="match status" value="1"/>
</dbReference>
<feature type="region of interest" description="Disordered" evidence="1">
    <location>
        <begin position="380"/>
        <end position="453"/>
    </location>
</feature>
<gene>
    <name evidence="4" type="primary">LOC101855939</name>
</gene>
<feature type="compositionally biased region" description="Basic and acidic residues" evidence="1">
    <location>
        <begin position="296"/>
        <end position="308"/>
    </location>
</feature>
<feature type="compositionally biased region" description="Low complexity" evidence="1">
    <location>
        <begin position="247"/>
        <end position="257"/>
    </location>
</feature>
<feature type="compositionally biased region" description="Polar residues" evidence="1">
    <location>
        <begin position="399"/>
        <end position="412"/>
    </location>
</feature>
<dbReference type="Proteomes" id="UP000694888">
    <property type="component" value="Unplaced"/>
</dbReference>
<feature type="compositionally biased region" description="Basic residues" evidence="1">
    <location>
        <begin position="348"/>
        <end position="362"/>
    </location>
</feature>
<proteinExistence type="predicted"/>
<dbReference type="InterPro" id="IPR022096">
    <property type="entry name" value="SBF1/SBF2"/>
</dbReference>
<dbReference type="Pfam" id="PF12335">
    <property type="entry name" value="SBF2"/>
    <property type="match status" value="1"/>
</dbReference>
<evidence type="ECO:0000259" key="2">
    <source>
        <dbReference type="Pfam" id="PF12335"/>
    </source>
</evidence>
<dbReference type="InterPro" id="IPR039872">
    <property type="entry name" value="KIAA0513"/>
</dbReference>
<feature type="compositionally biased region" description="Polar residues" evidence="1">
    <location>
        <begin position="66"/>
        <end position="79"/>
    </location>
</feature>
<name>A0ABM0JK89_APLCA</name>
<feature type="compositionally biased region" description="Gly residues" evidence="1">
    <location>
        <begin position="1"/>
        <end position="11"/>
    </location>
</feature>
<feature type="compositionally biased region" description="Gly residues" evidence="1">
    <location>
        <begin position="335"/>
        <end position="346"/>
    </location>
</feature>
<accession>A0ABM0JK89</accession>
<dbReference type="RefSeq" id="XP_005095667.1">
    <property type="nucleotide sequence ID" value="XM_005095610.3"/>
</dbReference>
<dbReference type="PANTHER" id="PTHR13663:SF2">
    <property type="entry name" value="SIMILAR TO RIKEN CDNA 6430548M08"/>
    <property type="match status" value="1"/>
</dbReference>
<organism evidence="3 4">
    <name type="scientific">Aplysia californica</name>
    <name type="common">California sea hare</name>
    <dbReference type="NCBI Taxonomy" id="6500"/>
    <lineage>
        <taxon>Eukaryota</taxon>
        <taxon>Metazoa</taxon>
        <taxon>Spiralia</taxon>
        <taxon>Lophotrochozoa</taxon>
        <taxon>Mollusca</taxon>
        <taxon>Gastropoda</taxon>
        <taxon>Heterobranchia</taxon>
        <taxon>Euthyneura</taxon>
        <taxon>Tectipleura</taxon>
        <taxon>Aplysiida</taxon>
        <taxon>Aplysioidea</taxon>
        <taxon>Aplysiidae</taxon>
        <taxon>Aplysia</taxon>
    </lineage>
</organism>